<feature type="domain" description="DUF4132" evidence="1">
    <location>
        <begin position="460"/>
        <end position="641"/>
    </location>
</feature>
<name>A0A428JRJ0_9BACT</name>
<reference evidence="3 4" key="1">
    <citation type="submission" date="2018-12" db="EMBL/GenBank/DDBJ databases">
        <authorList>
            <person name="Feng G."/>
            <person name="Zhu H."/>
        </authorList>
    </citation>
    <scope>NUCLEOTIDE SEQUENCE [LARGE SCALE GENOMIC DNA]</scope>
    <source>
        <strain evidence="3 4">9PBR-2</strain>
    </source>
</reference>
<dbReference type="EMBL" id="RWIS01000002">
    <property type="protein sequence ID" value="RSK36260.1"/>
    <property type="molecule type" value="Genomic_DNA"/>
</dbReference>
<gene>
    <name evidence="3" type="ORF">EI290_05085</name>
</gene>
<proteinExistence type="predicted"/>
<organism evidence="3 4">
    <name type="scientific">Hymenobacter metallilatus</name>
    <dbReference type="NCBI Taxonomy" id="2493666"/>
    <lineage>
        <taxon>Bacteria</taxon>
        <taxon>Pseudomonadati</taxon>
        <taxon>Bacteroidota</taxon>
        <taxon>Cytophagia</taxon>
        <taxon>Cytophagales</taxon>
        <taxon>Hymenobacteraceae</taxon>
        <taxon>Hymenobacter</taxon>
    </lineage>
</organism>
<evidence type="ECO:0000313" key="4">
    <source>
        <dbReference type="Proteomes" id="UP000280066"/>
    </source>
</evidence>
<dbReference type="InterPro" id="IPR056639">
    <property type="entry name" value="DUF7737"/>
</dbReference>
<keyword evidence="4" id="KW-1185">Reference proteome</keyword>
<evidence type="ECO:0000259" key="2">
    <source>
        <dbReference type="Pfam" id="PF24879"/>
    </source>
</evidence>
<dbReference type="AlphaFoldDB" id="A0A428JRJ0"/>
<comment type="caution">
    <text evidence="3">The sequence shown here is derived from an EMBL/GenBank/DDBJ whole genome shotgun (WGS) entry which is preliminary data.</text>
</comment>
<accession>A0A428JRJ0</accession>
<dbReference type="Pfam" id="PF13569">
    <property type="entry name" value="DUF4132"/>
    <property type="match status" value="1"/>
</dbReference>
<dbReference type="InterPro" id="IPR025406">
    <property type="entry name" value="DUF4132"/>
</dbReference>
<evidence type="ECO:0000313" key="3">
    <source>
        <dbReference type="EMBL" id="RSK36260.1"/>
    </source>
</evidence>
<dbReference type="Pfam" id="PF24879">
    <property type="entry name" value="DUF7737"/>
    <property type="match status" value="1"/>
</dbReference>
<dbReference type="Proteomes" id="UP000280066">
    <property type="component" value="Unassembled WGS sequence"/>
</dbReference>
<protein>
    <submittedName>
        <fullName evidence="3">DUF4132 domain-containing protein</fullName>
    </submittedName>
</protein>
<sequence>MMSLLSALSDAFAYLVRPKPAAPAVRPMTGIENTLLHSLLTPSSTEPEVQLLLLALIEEVGEKPYDTKLTELPAYRHLREQTPRLQGRVVVALARAVQVCAQEQNWQLRYALNDTLTSLLRVRLHLTQEEIVLLFGCFDLDFSKTDYEARRTGLWLYPFGLALGQLQKLLKTEALQEATRAYLEQLLHYLQTNQPTEVKTAQKLREMLHSGGEANLPTVTFSAADAFGQALNEFVAGLGTDPGAGPWLQLLQLWRRASGGQPTAKFQKEAQAAVAAIGPEAVATHYEVWLSALTKLPVQELSRNNAYGSYAYMEWHFLSSANQEAVKGLLWTSVPVLNAALLHGVAELAAKCYRKIPAKGQLAPSLGNAGVWVLAQGGLPGVTHLSRLYGAVKQTNTQGLIGRYLETASRQLGMTPAELEEMAVPEFGLVNGRAGYELGDYHAELVLAGGKAELHWTKAGKPLKSAPAALKSTHAEALRQLKLTHTQVQHTYTAQRDRLDRSYLAGRRIAWPRFRRYYLEHGLMGELTRALIWRIHHPNGSCHDARYYHGAWRTAQGEMLPEPTDADTLQLWHPVLAPTEEVLAWRSSLDAQQLRQPLKQAYREVYLLTPPEERTRTYSNRMAAHVLRQHQFSALARGRGWSYRLMGAYDKGYEADSATLELPMHELQAQFWVSEVNADNAWNDTGIWNYVSTDQVRFVRQNESVPVTDVPPLAFSEVMRDVDLFVGVASVGNDPLWRDNGGLVQYRNYWESYSFGELSEVAKTRKLALERLVPRLKIGRVSEIRGNFLEVKGKLRTYKIHLGSGNILMKPNDQYLCIVPDRSAKPAATAGVFLPFEGDAVLSIILSKAQLLMDDDTITDETITRQLRRE</sequence>
<evidence type="ECO:0000259" key="1">
    <source>
        <dbReference type="Pfam" id="PF13569"/>
    </source>
</evidence>
<feature type="domain" description="DUF7737" evidence="2">
    <location>
        <begin position="762"/>
        <end position="867"/>
    </location>
</feature>
<dbReference type="OrthoDB" id="9763697at2"/>